<dbReference type="KEGG" id="vg:63210727"/>
<sequence length="83" mass="9419">MGAQLSVAEAERMRAAIDWVENHPVSKERHAQLVEALTHEMKVNDATTDLRVWFNRAIQINDALNETHGRIPDLGDWPGDMDL</sequence>
<dbReference type="GeneID" id="63210727"/>
<name>A0A1L6BYN4_9CAUD</name>
<proteinExistence type="predicted"/>
<evidence type="ECO:0000313" key="1">
    <source>
        <dbReference type="EMBL" id="APQ42210.1"/>
    </source>
</evidence>
<protein>
    <submittedName>
        <fullName evidence="1">Uncharacterized protein</fullName>
    </submittedName>
</protein>
<evidence type="ECO:0000313" key="2">
    <source>
        <dbReference type="Proteomes" id="UP000225965"/>
    </source>
</evidence>
<reference evidence="1 2" key="1">
    <citation type="submission" date="2016-11" db="EMBL/GenBank/DDBJ databases">
        <authorList>
            <person name="Brown T."/>
            <person name="Davidson K."/>
            <person name="Doll Z."/>
            <person name="Jansson R."/>
            <person name="Janyszek T."/>
            <person name="Lwin C."/>
            <person name="Patil S."/>
            <person name="Piper J."/>
            <person name="Rajendiran N."/>
            <person name="Rittenhouse N.L."/>
            <person name="Younker T.P."/>
            <person name="Zhang J."/>
            <person name="Garlena R.A."/>
            <person name="Russell D.A."/>
            <person name="Pope W.H."/>
            <person name="Jacobs-Sera D."/>
            <person name="Hatfull G.F."/>
        </authorList>
    </citation>
    <scope>NUCLEOTIDE SEQUENCE [LARGE SCALE GENOMIC DNA]</scope>
</reference>
<accession>A0A1L6BYN4</accession>
<organism evidence="1 2">
    <name type="scientific">Mycobacterium phage MrMagoo</name>
    <dbReference type="NCBI Taxonomy" id="1927020"/>
    <lineage>
        <taxon>Viruses</taxon>
        <taxon>Duplodnaviria</taxon>
        <taxon>Heunggongvirae</taxon>
        <taxon>Uroviricota</taxon>
        <taxon>Caudoviricetes</taxon>
        <taxon>Vilmaviridae</taxon>
        <taxon>Mclasvirinae</taxon>
        <taxon>Reyvirus</taxon>
        <taxon>Reyvirus mrmagoo</taxon>
    </lineage>
</organism>
<dbReference type="Proteomes" id="UP000225965">
    <property type="component" value="Segment"/>
</dbReference>
<dbReference type="EMBL" id="KY223999">
    <property type="protein sequence ID" value="APQ42210.1"/>
    <property type="molecule type" value="Genomic_DNA"/>
</dbReference>
<keyword evidence="2" id="KW-1185">Reference proteome</keyword>
<dbReference type="RefSeq" id="YP_010014013.1">
    <property type="nucleotide sequence ID" value="NC_053515.1"/>
</dbReference>
<gene>
    <name evidence="1" type="primary">118</name>
    <name evidence="1" type="ORF">PBI_MRMAGOO_118</name>
</gene>